<evidence type="ECO:0000313" key="2">
    <source>
        <dbReference type="EMBL" id="ANY88898.1"/>
    </source>
</evidence>
<proteinExistence type="predicted"/>
<dbReference type="Pfam" id="PF22557">
    <property type="entry name" value="DuOB"/>
    <property type="match status" value="1"/>
</dbReference>
<sequence>MPYTKLLLCLACSQKPGGFCVAGKEIIPGQGVGSWVRPVSTGPKSAITLEQRKYPDGFYAVKLDLIRIEFDGKDNSCFQAENHFVGSTRWRLEKKYAVDVLDRIVDAPDGLWLKGCEPTKHGLNDRVHGGD</sequence>
<dbReference type="EMBL" id="CP016634">
    <property type="protein sequence ID" value="ANY88898.1"/>
    <property type="molecule type" value="Genomic_DNA"/>
</dbReference>
<evidence type="ECO:0000259" key="1">
    <source>
        <dbReference type="Pfam" id="PF22557"/>
    </source>
</evidence>
<feature type="domain" description="Dual OB-containing" evidence="1">
    <location>
        <begin position="6"/>
        <end position="128"/>
    </location>
</feature>
<dbReference type="InterPro" id="IPR054335">
    <property type="entry name" value="DuOB_dom"/>
</dbReference>
<accession>A0A1B2F9C8</accession>
<dbReference type="RefSeq" id="WP_099593793.1">
    <property type="nucleotide sequence ID" value="NZ_CP016634.1"/>
</dbReference>
<protein>
    <recommendedName>
        <fullName evidence="1">Dual OB-containing domain-containing protein</fullName>
    </recommendedName>
</protein>
<gene>
    <name evidence="2" type="ORF">IEC33019_3371</name>
</gene>
<reference evidence="2" key="1">
    <citation type="submission" date="2016-07" db="EMBL/GenBank/DDBJ databases">
        <title>New class B carbapenemase carried by novel plasmid in Pseudomonas putida enviromental strain in eastern Amazonia.</title>
        <authorList>
            <person name="Souza C.O."/>
            <person name="Lima K.V."/>
            <person name="Brasiliense D.M."/>
            <person name="Perez-Chaparro P.J."/>
            <person name="Mamizuka E.M."/>
            <person name="Lima M.O."/>
            <person name="Lima L.N."/>
            <person name="McCulloch J.A."/>
        </authorList>
    </citation>
    <scope>NUCLEOTIDE SEQUENCE [LARGE SCALE GENOMIC DNA]</scope>
    <source>
        <strain evidence="2">IEC33019</strain>
    </source>
</reference>
<dbReference type="AlphaFoldDB" id="A0A1B2F9C8"/>
<organism evidence="2">
    <name type="scientific">Pseudomonas putida</name>
    <name type="common">Arthrobacter siderocapsulatus</name>
    <dbReference type="NCBI Taxonomy" id="303"/>
    <lineage>
        <taxon>Bacteria</taxon>
        <taxon>Pseudomonadati</taxon>
        <taxon>Pseudomonadota</taxon>
        <taxon>Gammaproteobacteria</taxon>
        <taxon>Pseudomonadales</taxon>
        <taxon>Pseudomonadaceae</taxon>
        <taxon>Pseudomonas</taxon>
    </lineage>
</organism>
<name>A0A1B2F9C8_PSEPU</name>